<dbReference type="AlphaFoldDB" id="A0A4Q0T986"/>
<accession>A0A4Q0T986</accession>
<dbReference type="EMBL" id="RDSM01000001">
    <property type="protein sequence ID" value="RXH58609.1"/>
    <property type="molecule type" value="Genomic_DNA"/>
</dbReference>
<dbReference type="InterPro" id="IPR036116">
    <property type="entry name" value="FN3_sf"/>
</dbReference>
<feature type="compositionally biased region" description="Polar residues" evidence="1">
    <location>
        <begin position="180"/>
        <end position="192"/>
    </location>
</feature>
<dbReference type="InterPro" id="IPR003961">
    <property type="entry name" value="FN3_dom"/>
</dbReference>
<feature type="compositionally biased region" description="Basic and acidic residues" evidence="1">
    <location>
        <begin position="217"/>
        <end position="231"/>
    </location>
</feature>
<dbReference type="Gene3D" id="2.60.40.10">
    <property type="entry name" value="Immunoglobulins"/>
    <property type="match status" value="1"/>
</dbReference>
<organism evidence="3 4">
    <name type="scientific">Granulicella sibirica</name>
    <dbReference type="NCBI Taxonomy" id="2479048"/>
    <lineage>
        <taxon>Bacteria</taxon>
        <taxon>Pseudomonadati</taxon>
        <taxon>Acidobacteriota</taxon>
        <taxon>Terriglobia</taxon>
        <taxon>Terriglobales</taxon>
        <taxon>Acidobacteriaceae</taxon>
        <taxon>Granulicella</taxon>
    </lineage>
</organism>
<dbReference type="Proteomes" id="UP000289437">
    <property type="component" value="Unassembled WGS sequence"/>
</dbReference>
<feature type="region of interest" description="Disordered" evidence="1">
    <location>
        <begin position="180"/>
        <end position="246"/>
    </location>
</feature>
<feature type="domain" description="Fibronectin type-III" evidence="2">
    <location>
        <begin position="293"/>
        <end position="396"/>
    </location>
</feature>
<evidence type="ECO:0000259" key="2">
    <source>
        <dbReference type="PROSITE" id="PS50853"/>
    </source>
</evidence>
<proteinExistence type="predicted"/>
<keyword evidence="4" id="KW-1185">Reference proteome</keyword>
<dbReference type="InterPro" id="IPR013783">
    <property type="entry name" value="Ig-like_fold"/>
</dbReference>
<reference evidence="3 4" key="1">
    <citation type="submission" date="2018-11" db="EMBL/GenBank/DDBJ databases">
        <authorList>
            <person name="Mardanov A.V."/>
            <person name="Ravin N.V."/>
            <person name="Dedysh S.N."/>
        </authorList>
    </citation>
    <scope>NUCLEOTIDE SEQUENCE [LARGE SCALE GENOMIC DNA]</scope>
    <source>
        <strain evidence="3 4">AF10</strain>
    </source>
</reference>
<reference evidence="4" key="2">
    <citation type="submission" date="2019-02" db="EMBL/GenBank/DDBJ databases">
        <title>Granulicella sibirica sp. nov., a psychrotolerant acidobacterium isolated from an organic soil layer in forested tundra, West Siberia.</title>
        <authorList>
            <person name="Oshkin I.Y."/>
            <person name="Kulichevskaya I.S."/>
            <person name="Rijpstra W.I.C."/>
            <person name="Sinninghe Damste J.S."/>
            <person name="Rakitin A.L."/>
            <person name="Ravin N.V."/>
            <person name="Dedysh S.N."/>
        </authorList>
    </citation>
    <scope>NUCLEOTIDE SEQUENCE [LARGE SCALE GENOMIC DNA]</scope>
    <source>
        <strain evidence="4">AF10</strain>
    </source>
</reference>
<evidence type="ECO:0000313" key="3">
    <source>
        <dbReference type="EMBL" id="RXH58609.1"/>
    </source>
</evidence>
<evidence type="ECO:0000313" key="4">
    <source>
        <dbReference type="Proteomes" id="UP000289437"/>
    </source>
</evidence>
<dbReference type="PROSITE" id="PS50853">
    <property type="entry name" value="FN3"/>
    <property type="match status" value="1"/>
</dbReference>
<evidence type="ECO:0000256" key="1">
    <source>
        <dbReference type="SAM" id="MobiDB-lite"/>
    </source>
</evidence>
<protein>
    <submittedName>
        <fullName evidence="3">Large repetitive protein</fullName>
    </submittedName>
</protein>
<comment type="caution">
    <text evidence="3">The sequence shown here is derived from an EMBL/GenBank/DDBJ whole genome shotgun (WGS) entry which is preliminary data.</text>
</comment>
<dbReference type="SUPFAM" id="SSF49265">
    <property type="entry name" value="Fibronectin type III"/>
    <property type="match status" value="1"/>
</dbReference>
<gene>
    <name evidence="3" type="ORF">GRAN_1919</name>
</gene>
<name>A0A4Q0T986_9BACT</name>
<sequence length="396" mass="41802">MPRPPSLHLPATVKDLSGERIGDRIELHWTAPTRTTDGLELTPEKVTKVEVCRDSKAPGIPAPKPKPASPPLPGVPVPPIACTPVLHPSGQPGANAAVDQLPATLTDATGTRTLLAYRVRTLNAGGHSADPSSPVLIPTGPAVAAVEDFHAVQTSQGVVLDWSGQNNARGTVEVLRTLVSTASPATQPTAPVTASKPKGKKSPPVPGSKPAHQGKAKNTDKAGEVRLRQEEADAAQTPPAGNRDGMIDESALLDQTYTYTAQRVETIHLSSQTIEVRSEPTPAVTIIRRDTFPPEVPTGLASVHGVLHEAGTARPTIDLSWKPNVETDLAGYNIYRTQPDTNVTRQKLNAAPLAGPAYRDTTAIPGVRYRYEVTAIDQTGNESKFSTSAEDSADAP</sequence>